<dbReference type="InterPro" id="IPR020056">
    <property type="entry name" value="Rbsml_bL25/Gln-tRNA_synth_N"/>
</dbReference>
<evidence type="ECO:0000256" key="1">
    <source>
        <dbReference type="ARBA" id="ARBA00022980"/>
    </source>
</evidence>
<evidence type="ECO:0000313" key="4">
    <source>
        <dbReference type="EMBL" id="WZL69320.1"/>
    </source>
</evidence>
<evidence type="ECO:0000256" key="2">
    <source>
        <dbReference type="ARBA" id="ARBA00023274"/>
    </source>
</evidence>
<sequence>MAVNQIVAMKRTENGKKTRSQGFVPTVVYGKGITTETIKLKFKSQS</sequence>
<dbReference type="Proteomes" id="UP001486565">
    <property type="component" value="Chromosome"/>
</dbReference>
<keyword evidence="5" id="KW-1185">Reference proteome</keyword>
<dbReference type="InterPro" id="IPR029751">
    <property type="entry name" value="Ribosomal_L25_dom"/>
</dbReference>
<dbReference type="SUPFAM" id="SSF50715">
    <property type="entry name" value="Ribosomal protein L25-like"/>
    <property type="match status" value="1"/>
</dbReference>
<proteinExistence type="predicted"/>
<keyword evidence="1" id="KW-0689">Ribosomal protein</keyword>
<reference evidence="4 5" key="1">
    <citation type="submission" date="2023-03" db="EMBL/GenBank/DDBJ databases">
        <title>Novel Species.</title>
        <authorList>
            <person name="Ma S."/>
        </authorList>
    </citation>
    <scope>NUCLEOTIDE SEQUENCE [LARGE SCALE GENOMIC DNA]</scope>
    <source>
        <strain evidence="4 5">LIND6LT2</strain>
    </source>
</reference>
<evidence type="ECO:0000259" key="3">
    <source>
        <dbReference type="Pfam" id="PF01386"/>
    </source>
</evidence>
<dbReference type="InterPro" id="IPR011035">
    <property type="entry name" value="Ribosomal_bL25/Gln-tRNA_synth"/>
</dbReference>
<name>A0ABZ2Y2A7_9FIRM</name>
<protein>
    <recommendedName>
        <fullName evidence="3">Large ribosomal subunit protein bL25 L25 domain-containing protein</fullName>
    </recommendedName>
</protein>
<dbReference type="Gene3D" id="2.40.240.10">
    <property type="entry name" value="Ribosomal Protein L25, Chain P"/>
    <property type="match status" value="1"/>
</dbReference>
<dbReference type="RefSeq" id="WP_341876317.1">
    <property type="nucleotide sequence ID" value="NZ_CP121687.1"/>
</dbReference>
<feature type="domain" description="Large ribosomal subunit protein bL25 L25" evidence="3">
    <location>
        <begin position="8"/>
        <end position="42"/>
    </location>
</feature>
<organism evidence="4 5">
    <name type="scientific">Defluviitalea saccharophila</name>
    <dbReference type="NCBI Taxonomy" id="879970"/>
    <lineage>
        <taxon>Bacteria</taxon>
        <taxon>Bacillati</taxon>
        <taxon>Bacillota</taxon>
        <taxon>Clostridia</taxon>
        <taxon>Lachnospirales</taxon>
        <taxon>Defluviitaleaceae</taxon>
        <taxon>Defluviitalea</taxon>
    </lineage>
</organism>
<evidence type="ECO:0000313" key="5">
    <source>
        <dbReference type="Proteomes" id="UP001486565"/>
    </source>
</evidence>
<keyword evidence="2" id="KW-0687">Ribonucleoprotein</keyword>
<dbReference type="EMBL" id="CP121687">
    <property type="protein sequence ID" value="WZL69320.1"/>
    <property type="molecule type" value="Genomic_DNA"/>
</dbReference>
<accession>A0ABZ2Y2A7</accession>
<gene>
    <name evidence="4" type="ORF">QBE51_11020</name>
</gene>
<dbReference type="Pfam" id="PF01386">
    <property type="entry name" value="Ribosomal_L25p"/>
    <property type="match status" value="1"/>
</dbReference>